<protein>
    <recommendedName>
        <fullName evidence="2">Ribosomal silencing factor RsfS</fullName>
    </recommendedName>
</protein>
<evidence type="ECO:0000313" key="3">
    <source>
        <dbReference type="EMBL" id="TGH20961.1"/>
    </source>
</evidence>
<dbReference type="GO" id="GO:0090071">
    <property type="term" value="P:negative regulation of ribosome biogenesis"/>
    <property type="evidence" value="ECO:0007669"/>
    <property type="project" value="UniProtKB-UniRule"/>
</dbReference>
<organism evidence="3 4">
    <name type="scientific">Aphanocapsa feldmannii 277cI</name>
    <dbReference type="NCBI Taxonomy" id="2507554"/>
    <lineage>
        <taxon>Bacteria</taxon>
        <taxon>Bacillati</taxon>
        <taxon>Cyanobacteriota</taxon>
        <taxon>Cyanophyceae</taxon>
        <taxon>Oscillatoriophycideae</taxon>
        <taxon>Chroococcales</taxon>
        <taxon>Microcystaceae</taxon>
        <taxon>Aphanocapsa</taxon>
    </lineage>
</organism>
<keyword evidence="2" id="KW-0678">Repressor</keyword>
<dbReference type="GO" id="GO:0017148">
    <property type="term" value="P:negative regulation of translation"/>
    <property type="evidence" value="ECO:0007669"/>
    <property type="project" value="UniProtKB-UniRule"/>
</dbReference>
<dbReference type="GO" id="GO:0005737">
    <property type="term" value="C:cytoplasm"/>
    <property type="evidence" value="ECO:0007669"/>
    <property type="project" value="UniProtKB-SubCell"/>
</dbReference>
<dbReference type="InterPro" id="IPR004394">
    <property type="entry name" value="Iojap/RsfS/C7orf30"/>
</dbReference>
<dbReference type="Proteomes" id="UP000315454">
    <property type="component" value="Unassembled WGS sequence"/>
</dbReference>
<dbReference type="PANTHER" id="PTHR21043">
    <property type="entry name" value="IOJAP SUPERFAMILY ORTHOLOG"/>
    <property type="match status" value="1"/>
</dbReference>
<comment type="function">
    <text evidence="2">Functions as a ribosomal silencing factor. Interacts with ribosomal protein uL14 (rplN), blocking formation of intersubunit bridge B8. Prevents association of the 30S and 50S ribosomal subunits and the formation of functional ribosomes, thus repressing translation.</text>
</comment>
<reference evidence="3 4" key="1">
    <citation type="journal article" date="2019" name="mSystems">
        <title>Life at home and on the roam: Genomic adaptions reflect the dual lifestyle of an intracellular, facultative symbiont.</title>
        <authorList>
            <person name="Burgsdorf I."/>
        </authorList>
    </citation>
    <scope>NUCLEOTIDE SEQUENCE [LARGE SCALE GENOMIC DNA]</scope>
    <source>
        <strain evidence="3">277cI</strain>
    </source>
</reference>
<dbReference type="HAMAP" id="MF_01477">
    <property type="entry name" value="Iojap_RsfS"/>
    <property type="match status" value="1"/>
</dbReference>
<dbReference type="InterPro" id="IPR043519">
    <property type="entry name" value="NT_sf"/>
</dbReference>
<sequence length="142" mass="15811">MADLLAPRVTPRLAREPLTALDDGSRCLALLAADACDDRKAIDIQLIRVDGVGYLTDWFVICSGASTSQVRAICRSVEERLERERGRRPLRIEGLEGGRWVLIDYGELIVHVMSPAARSFYDLESFWGHGEMEHYAAPPAQA</sequence>
<dbReference type="GO" id="GO:0042256">
    <property type="term" value="P:cytosolic ribosome assembly"/>
    <property type="evidence" value="ECO:0007669"/>
    <property type="project" value="UniProtKB-UniRule"/>
</dbReference>
<dbReference type="GO" id="GO:0043023">
    <property type="term" value="F:ribosomal large subunit binding"/>
    <property type="evidence" value="ECO:0007669"/>
    <property type="project" value="TreeGrafter"/>
</dbReference>
<accession>A0A524RSZ5</accession>
<comment type="subunit">
    <text evidence="2">Interacts with ribosomal protein uL14 (rplN).</text>
</comment>
<name>A0A524RSZ5_9CHRO</name>
<comment type="subcellular location">
    <subcellularLocation>
        <location evidence="2">Cytoplasm</location>
    </subcellularLocation>
</comment>
<evidence type="ECO:0000256" key="1">
    <source>
        <dbReference type="ARBA" id="ARBA00010574"/>
    </source>
</evidence>
<dbReference type="NCBIfam" id="TIGR00090">
    <property type="entry name" value="rsfS_iojap_ybeB"/>
    <property type="match status" value="1"/>
</dbReference>
<evidence type="ECO:0000256" key="2">
    <source>
        <dbReference type="HAMAP-Rule" id="MF_01477"/>
    </source>
</evidence>
<dbReference type="AlphaFoldDB" id="A0A524RSZ5"/>
<evidence type="ECO:0000313" key="4">
    <source>
        <dbReference type="Proteomes" id="UP000315454"/>
    </source>
</evidence>
<dbReference type="Gene3D" id="3.30.460.10">
    <property type="entry name" value="Beta Polymerase, domain 2"/>
    <property type="match status" value="1"/>
</dbReference>
<comment type="similarity">
    <text evidence="1 2">Belongs to the Iojap/RsfS family.</text>
</comment>
<dbReference type="SUPFAM" id="SSF81301">
    <property type="entry name" value="Nucleotidyltransferase"/>
    <property type="match status" value="1"/>
</dbReference>
<proteinExistence type="inferred from homology"/>
<dbReference type="Pfam" id="PF02410">
    <property type="entry name" value="RsfS"/>
    <property type="match status" value="1"/>
</dbReference>
<keyword evidence="2" id="KW-0810">Translation regulation</keyword>
<keyword evidence="2" id="KW-0963">Cytoplasm</keyword>
<dbReference type="PANTHER" id="PTHR21043:SF0">
    <property type="entry name" value="MITOCHONDRIAL ASSEMBLY OF RIBOSOMAL LARGE SUBUNIT PROTEIN 1"/>
    <property type="match status" value="1"/>
</dbReference>
<gene>
    <name evidence="2 3" type="primary">rsfS</name>
    <name evidence="3" type="ORF">ERJ68_06130</name>
</gene>
<comment type="caution">
    <text evidence="3">The sequence shown here is derived from an EMBL/GenBank/DDBJ whole genome shotgun (WGS) entry which is preliminary data.</text>
</comment>
<dbReference type="EMBL" id="SRMN01000087">
    <property type="protein sequence ID" value="TGH20961.1"/>
    <property type="molecule type" value="Genomic_DNA"/>
</dbReference>